<comment type="caution">
    <text evidence="3">The sequence shown here is derived from an EMBL/GenBank/DDBJ whole genome shotgun (WGS) entry which is preliminary data.</text>
</comment>
<dbReference type="Proteomes" id="UP000612233">
    <property type="component" value="Unassembled WGS sequence"/>
</dbReference>
<dbReference type="PROSITE" id="PS50927">
    <property type="entry name" value="BULB_LECTIN"/>
    <property type="match status" value="1"/>
</dbReference>
<organism evidence="3 4">
    <name type="scientific">Hymenobacter montanus</name>
    <dbReference type="NCBI Taxonomy" id="2771359"/>
    <lineage>
        <taxon>Bacteria</taxon>
        <taxon>Pseudomonadati</taxon>
        <taxon>Bacteroidota</taxon>
        <taxon>Cytophagia</taxon>
        <taxon>Cytophagales</taxon>
        <taxon>Hymenobacteraceae</taxon>
        <taxon>Hymenobacter</taxon>
    </lineage>
</organism>
<name>A0A927BH40_9BACT</name>
<evidence type="ECO:0000256" key="1">
    <source>
        <dbReference type="SAM" id="MobiDB-lite"/>
    </source>
</evidence>
<feature type="domain" description="Bulb-type lectin" evidence="2">
    <location>
        <begin position="44"/>
        <end position="155"/>
    </location>
</feature>
<accession>A0A927BH40</accession>
<evidence type="ECO:0000313" key="3">
    <source>
        <dbReference type="EMBL" id="MBD2770160.1"/>
    </source>
</evidence>
<dbReference type="InterPro" id="IPR036426">
    <property type="entry name" value="Bulb-type_lectin_dom_sf"/>
</dbReference>
<keyword evidence="4" id="KW-1185">Reference proteome</keyword>
<sequence length="155" mass="16558">MKSTLKFSLFTALLSLGLAGCSKEEAPTPKAPSAATTTADTNGENRLRVGERLTTNQFLQSPNGQYRLVMQSDGNLVIYRLADLSARWSSRTAGTPGAFCTMQGDGNFVVYAPNGRPRASTGARTGFRNDHYAFLADNGTLFLAIAGYGVVAVNR</sequence>
<feature type="region of interest" description="Disordered" evidence="1">
    <location>
        <begin position="24"/>
        <end position="45"/>
    </location>
</feature>
<proteinExistence type="predicted"/>
<dbReference type="SMART" id="SM00108">
    <property type="entry name" value="B_lectin"/>
    <property type="match status" value="1"/>
</dbReference>
<evidence type="ECO:0000259" key="2">
    <source>
        <dbReference type="PROSITE" id="PS50927"/>
    </source>
</evidence>
<dbReference type="PROSITE" id="PS51257">
    <property type="entry name" value="PROKAR_LIPOPROTEIN"/>
    <property type="match status" value="1"/>
</dbReference>
<dbReference type="SUPFAM" id="SSF51110">
    <property type="entry name" value="alpha-D-mannose-specific plant lectins"/>
    <property type="match status" value="1"/>
</dbReference>
<reference evidence="3" key="1">
    <citation type="submission" date="2020-09" db="EMBL/GenBank/DDBJ databases">
        <authorList>
            <person name="Kim M.K."/>
        </authorList>
    </citation>
    <scope>NUCLEOTIDE SEQUENCE</scope>
    <source>
        <strain evidence="3">BT664</strain>
    </source>
</reference>
<dbReference type="InterPro" id="IPR001480">
    <property type="entry name" value="Bulb-type_lectin_dom"/>
</dbReference>
<protein>
    <recommendedName>
        <fullName evidence="2">Bulb-type lectin domain-containing protein</fullName>
    </recommendedName>
</protein>
<dbReference type="RefSeq" id="WP_191006968.1">
    <property type="nucleotide sequence ID" value="NZ_JACXAD010000029.1"/>
</dbReference>
<gene>
    <name evidence="3" type="ORF">IC235_19915</name>
</gene>
<dbReference type="Gene3D" id="2.90.10.30">
    <property type="match status" value="1"/>
</dbReference>
<dbReference type="EMBL" id="JACXAD010000029">
    <property type="protein sequence ID" value="MBD2770160.1"/>
    <property type="molecule type" value="Genomic_DNA"/>
</dbReference>
<evidence type="ECO:0000313" key="4">
    <source>
        <dbReference type="Proteomes" id="UP000612233"/>
    </source>
</evidence>
<feature type="compositionally biased region" description="Low complexity" evidence="1">
    <location>
        <begin position="31"/>
        <end position="41"/>
    </location>
</feature>
<dbReference type="AlphaFoldDB" id="A0A927BH40"/>